<keyword evidence="1" id="KW-0812">Transmembrane</keyword>
<evidence type="ECO:0000313" key="2">
    <source>
        <dbReference type="EMBL" id="MFC4158206.1"/>
    </source>
</evidence>
<name>A0ABV8MMY1_9NEIS</name>
<dbReference type="EMBL" id="JBHSBU010000001">
    <property type="protein sequence ID" value="MFC4158206.1"/>
    <property type="molecule type" value="Genomic_DNA"/>
</dbReference>
<evidence type="ECO:0000256" key="1">
    <source>
        <dbReference type="SAM" id="Phobius"/>
    </source>
</evidence>
<accession>A0ABV8MMY1</accession>
<feature type="transmembrane region" description="Helical" evidence="1">
    <location>
        <begin position="58"/>
        <end position="78"/>
    </location>
</feature>
<evidence type="ECO:0000313" key="3">
    <source>
        <dbReference type="Proteomes" id="UP001595791"/>
    </source>
</evidence>
<dbReference type="Proteomes" id="UP001595791">
    <property type="component" value="Unassembled WGS sequence"/>
</dbReference>
<gene>
    <name evidence="2" type="ORF">ACFOW7_02420</name>
</gene>
<sequence>MRLRLLGWLQRHLLATFGLMGALFLAFAVATVNLAVLLKANLELLLEYGLMAAADGGLRQLSELVLSGYLALLAWLGFKCCEKLLVDRLTRPEA</sequence>
<keyword evidence="1" id="KW-1133">Transmembrane helix</keyword>
<protein>
    <submittedName>
        <fullName evidence="2">Uncharacterized protein</fullName>
    </submittedName>
</protein>
<keyword evidence="1" id="KW-0472">Membrane</keyword>
<keyword evidence="3" id="KW-1185">Reference proteome</keyword>
<feature type="transmembrane region" description="Helical" evidence="1">
    <location>
        <begin position="12"/>
        <end position="38"/>
    </location>
</feature>
<organism evidence="2 3">
    <name type="scientific">Chitinimonas lacunae</name>
    <dbReference type="NCBI Taxonomy" id="1963018"/>
    <lineage>
        <taxon>Bacteria</taxon>
        <taxon>Pseudomonadati</taxon>
        <taxon>Pseudomonadota</taxon>
        <taxon>Betaproteobacteria</taxon>
        <taxon>Neisseriales</taxon>
        <taxon>Chitinibacteraceae</taxon>
        <taxon>Chitinimonas</taxon>
    </lineage>
</organism>
<reference evidence="3" key="1">
    <citation type="journal article" date="2019" name="Int. J. Syst. Evol. Microbiol.">
        <title>The Global Catalogue of Microorganisms (GCM) 10K type strain sequencing project: providing services to taxonomists for standard genome sequencing and annotation.</title>
        <authorList>
            <consortium name="The Broad Institute Genomics Platform"/>
            <consortium name="The Broad Institute Genome Sequencing Center for Infectious Disease"/>
            <person name="Wu L."/>
            <person name="Ma J."/>
        </authorList>
    </citation>
    <scope>NUCLEOTIDE SEQUENCE [LARGE SCALE GENOMIC DNA]</scope>
    <source>
        <strain evidence="3">LMG 29894</strain>
    </source>
</reference>
<proteinExistence type="predicted"/>
<dbReference type="RefSeq" id="WP_378160632.1">
    <property type="nucleotide sequence ID" value="NZ_JBHSBU010000001.1"/>
</dbReference>
<comment type="caution">
    <text evidence="2">The sequence shown here is derived from an EMBL/GenBank/DDBJ whole genome shotgun (WGS) entry which is preliminary data.</text>
</comment>